<gene>
    <name evidence="1" type="ORF">EZH24_01545</name>
</gene>
<evidence type="ECO:0000313" key="1">
    <source>
        <dbReference type="EMBL" id="TKZ36140.1"/>
    </source>
</evidence>
<protein>
    <submittedName>
        <fullName evidence="1">Uncharacterized protein</fullName>
    </submittedName>
</protein>
<proteinExistence type="predicted"/>
<dbReference type="RefSeq" id="WP_137997379.1">
    <property type="nucleotide sequence ID" value="NZ_SJDU01000021.1"/>
</dbReference>
<dbReference type="Proteomes" id="UP000310168">
    <property type="component" value="Unassembled WGS sequence"/>
</dbReference>
<dbReference type="EMBL" id="SJDU01000021">
    <property type="protein sequence ID" value="TKZ36140.1"/>
    <property type="molecule type" value="Genomic_DNA"/>
</dbReference>
<reference evidence="1 2" key="1">
    <citation type="journal article" date="2019" name="Anaerobe">
        <title>Brachyspira catarrhinii sp. nov., an anaerobic intestinal spirochaete isolated from vervet monkeys may have been misidentified as Brachyspira aalborgi in previous studies.</title>
        <authorList>
            <person name="Phillips N.D."/>
            <person name="La T."/>
            <person name="Hampson D.J."/>
        </authorList>
    </citation>
    <scope>NUCLEOTIDE SEQUENCE [LARGE SCALE GENOMIC DNA]</scope>
    <source>
        <strain evidence="1 2">Z12</strain>
    </source>
</reference>
<comment type="caution">
    <text evidence="1">The sequence shown here is derived from an EMBL/GenBank/DDBJ whole genome shotgun (WGS) entry which is preliminary data.</text>
</comment>
<accession>A0ABY2TTD8</accession>
<evidence type="ECO:0000313" key="2">
    <source>
        <dbReference type="Proteomes" id="UP000310168"/>
    </source>
</evidence>
<organism evidence="1 2">
    <name type="scientific">Brachyspira catarrhinii</name>
    <dbReference type="NCBI Taxonomy" id="2528966"/>
    <lineage>
        <taxon>Bacteria</taxon>
        <taxon>Pseudomonadati</taxon>
        <taxon>Spirochaetota</taxon>
        <taxon>Spirochaetia</taxon>
        <taxon>Brachyspirales</taxon>
        <taxon>Brachyspiraceae</taxon>
        <taxon>Brachyspira</taxon>
    </lineage>
</organism>
<sequence length="79" mass="9333">MNFFYLYYNALDFDRREAREENHFVNLFKKVILDLIDYGAIDRNQLLENVKNITNDENLINWLDKEVINMNLCGGGGKS</sequence>
<name>A0ABY2TTD8_9SPIR</name>
<keyword evidence="2" id="KW-1185">Reference proteome</keyword>